<dbReference type="AlphaFoldDB" id="A0A2Z3H6X3"/>
<gene>
    <name evidence="1" type="ORF">C1280_35385</name>
</gene>
<dbReference type="EMBL" id="CP025958">
    <property type="protein sequence ID" value="AWM41763.1"/>
    <property type="molecule type" value="Genomic_DNA"/>
</dbReference>
<organism evidence="1 2">
    <name type="scientific">Gemmata obscuriglobus</name>
    <dbReference type="NCBI Taxonomy" id="114"/>
    <lineage>
        <taxon>Bacteria</taxon>
        <taxon>Pseudomonadati</taxon>
        <taxon>Planctomycetota</taxon>
        <taxon>Planctomycetia</taxon>
        <taxon>Gemmatales</taxon>
        <taxon>Gemmataceae</taxon>
        <taxon>Gemmata</taxon>
    </lineage>
</organism>
<proteinExistence type="predicted"/>
<evidence type="ECO:0000313" key="2">
    <source>
        <dbReference type="Proteomes" id="UP000245802"/>
    </source>
</evidence>
<dbReference type="KEGG" id="gog:C1280_35385"/>
<sequence>MSRETRYIPLFQRLPAPGAPPSRKIAGLSAALKPGDDEASESVTWLVDSHGLRDLVPQAETDYLRDTAGRWWRATAVGELADDKYPITCARWRS</sequence>
<keyword evidence="2" id="KW-1185">Reference proteome</keyword>
<protein>
    <submittedName>
        <fullName evidence="1">Uncharacterized protein</fullName>
    </submittedName>
</protein>
<reference evidence="1 2" key="1">
    <citation type="submission" date="2018-01" db="EMBL/GenBank/DDBJ databases">
        <title>G. obscuriglobus.</title>
        <authorList>
            <person name="Franke J."/>
            <person name="Blomberg W."/>
            <person name="Selmecki A."/>
        </authorList>
    </citation>
    <scope>NUCLEOTIDE SEQUENCE [LARGE SCALE GENOMIC DNA]</scope>
    <source>
        <strain evidence="1 2">DSM 5831</strain>
    </source>
</reference>
<name>A0A2Z3H6X3_9BACT</name>
<accession>A0A2Z3H6X3</accession>
<dbReference type="Proteomes" id="UP000245802">
    <property type="component" value="Chromosome"/>
</dbReference>
<dbReference type="RefSeq" id="WP_010038325.1">
    <property type="nucleotide sequence ID" value="NZ_CP025958.1"/>
</dbReference>
<evidence type="ECO:0000313" key="1">
    <source>
        <dbReference type="EMBL" id="AWM41763.1"/>
    </source>
</evidence>